<accession>F3PQU6</accession>
<keyword evidence="3" id="KW-1185">Reference proteome</keyword>
<dbReference type="eggNOG" id="ENOG50333MR">
    <property type="taxonomic scope" value="Bacteria"/>
</dbReference>
<dbReference type="Proteomes" id="UP000003416">
    <property type="component" value="Unassembled WGS sequence"/>
</dbReference>
<reference evidence="2 3" key="1">
    <citation type="submission" date="2011-02" db="EMBL/GenBank/DDBJ databases">
        <authorList>
            <person name="Weinstock G."/>
            <person name="Sodergren E."/>
            <person name="Clifton S."/>
            <person name="Fulton L."/>
            <person name="Fulton B."/>
            <person name="Courtney L."/>
            <person name="Fronick C."/>
            <person name="Harrison M."/>
            <person name="Strong C."/>
            <person name="Farmer C."/>
            <person name="Delahaunty K."/>
            <person name="Markovic C."/>
            <person name="Hall O."/>
            <person name="Minx P."/>
            <person name="Tomlinson C."/>
            <person name="Mitreva M."/>
            <person name="Hou S."/>
            <person name="Chen J."/>
            <person name="Wollam A."/>
            <person name="Pepin K.H."/>
            <person name="Johnson M."/>
            <person name="Bhonagiri V."/>
            <person name="Zhang X."/>
            <person name="Suruliraj S."/>
            <person name="Warren W."/>
            <person name="Chinwalla A."/>
            <person name="Mardis E.R."/>
            <person name="Wilson R.K."/>
        </authorList>
    </citation>
    <scope>NUCLEOTIDE SEQUENCE [LARGE SCALE GENOMIC DNA]</scope>
    <source>
        <strain evidence="2 3">YIT 12057</strain>
    </source>
</reference>
<dbReference type="EMBL" id="AFBN01000019">
    <property type="protein sequence ID" value="EGF58704.1"/>
    <property type="molecule type" value="Genomic_DNA"/>
</dbReference>
<dbReference type="Pfam" id="PF14060">
    <property type="entry name" value="DUF4252"/>
    <property type="match status" value="1"/>
</dbReference>
<gene>
    <name evidence="2" type="ORF">HMPREF9446_01094</name>
</gene>
<keyword evidence="1" id="KW-0732">Signal</keyword>
<protein>
    <recommendedName>
        <fullName evidence="4">DUF4252 domain-containing protein</fullName>
    </recommendedName>
</protein>
<dbReference type="HOGENOM" id="CLU_096729_0_0_10"/>
<dbReference type="STRING" id="763034.HMPREF9446_01094"/>
<organism evidence="2 3">
    <name type="scientific">Bacteroides fluxus YIT 12057</name>
    <dbReference type="NCBI Taxonomy" id="763034"/>
    <lineage>
        <taxon>Bacteria</taxon>
        <taxon>Pseudomonadati</taxon>
        <taxon>Bacteroidota</taxon>
        <taxon>Bacteroidia</taxon>
        <taxon>Bacteroidales</taxon>
        <taxon>Bacteroidaceae</taxon>
        <taxon>Bacteroides</taxon>
    </lineage>
</organism>
<dbReference type="AlphaFoldDB" id="F3PQU6"/>
<name>F3PQU6_9BACE</name>
<dbReference type="RefSeq" id="WP_009124327.1">
    <property type="nucleotide sequence ID" value="NZ_GL882619.1"/>
</dbReference>
<sequence>MKTSRMILAGILLLLPLLCQAQKNLFNKYNDLKGVSSVYISKAMIETNPNLFTKDIYIGKVSGQLNSVQVLSTMDNNVKKDMRKDLRSLVQSSRYELLMKQKGTVSSSEFYISRKGDKVKELIMIIDGAATLKFVYLEGEMTLKDIQRIMMYQDSSWNGNNVNIQFPDINWAEIEKLKNRDWLGELKHPQELALKGLENVAKLKDNKFLKEQMDADTWKRFEKSMEALEERLEKME</sequence>
<evidence type="ECO:0000256" key="1">
    <source>
        <dbReference type="SAM" id="SignalP"/>
    </source>
</evidence>
<dbReference type="GeneID" id="86048817"/>
<evidence type="ECO:0000313" key="2">
    <source>
        <dbReference type="EMBL" id="EGF58704.1"/>
    </source>
</evidence>
<proteinExistence type="predicted"/>
<dbReference type="InterPro" id="IPR025348">
    <property type="entry name" value="DUF4252"/>
</dbReference>
<comment type="caution">
    <text evidence="2">The sequence shown here is derived from an EMBL/GenBank/DDBJ whole genome shotgun (WGS) entry which is preliminary data.</text>
</comment>
<evidence type="ECO:0000313" key="3">
    <source>
        <dbReference type="Proteomes" id="UP000003416"/>
    </source>
</evidence>
<feature type="chain" id="PRO_5003301708" description="DUF4252 domain-containing protein" evidence="1">
    <location>
        <begin position="22"/>
        <end position="236"/>
    </location>
</feature>
<feature type="signal peptide" evidence="1">
    <location>
        <begin position="1"/>
        <end position="21"/>
    </location>
</feature>
<evidence type="ECO:0008006" key="4">
    <source>
        <dbReference type="Google" id="ProtNLM"/>
    </source>
</evidence>